<gene>
    <name evidence="1" type="ORF">CEXT_9081</name>
</gene>
<organism evidence="1 2">
    <name type="scientific">Caerostris extrusa</name>
    <name type="common">Bark spider</name>
    <name type="synonym">Caerostris bankana</name>
    <dbReference type="NCBI Taxonomy" id="172846"/>
    <lineage>
        <taxon>Eukaryota</taxon>
        <taxon>Metazoa</taxon>
        <taxon>Ecdysozoa</taxon>
        <taxon>Arthropoda</taxon>
        <taxon>Chelicerata</taxon>
        <taxon>Arachnida</taxon>
        <taxon>Araneae</taxon>
        <taxon>Araneomorphae</taxon>
        <taxon>Entelegynae</taxon>
        <taxon>Araneoidea</taxon>
        <taxon>Araneidae</taxon>
        <taxon>Caerostris</taxon>
    </lineage>
</organism>
<feature type="non-terminal residue" evidence="1">
    <location>
        <position position="1"/>
    </location>
</feature>
<reference evidence="1 2" key="1">
    <citation type="submission" date="2021-06" db="EMBL/GenBank/DDBJ databases">
        <title>Caerostris extrusa draft genome.</title>
        <authorList>
            <person name="Kono N."/>
            <person name="Arakawa K."/>
        </authorList>
    </citation>
    <scope>NUCLEOTIDE SEQUENCE [LARGE SCALE GENOMIC DNA]</scope>
</reference>
<protein>
    <submittedName>
        <fullName evidence="1">Uncharacterized protein</fullName>
    </submittedName>
</protein>
<dbReference type="AlphaFoldDB" id="A0AAV4XM46"/>
<sequence length="54" mass="5999">SAKTTIKPKVVNPTNTSIKTKATIQNKIDIRKINVGVKSVRPIRDDGIIIETQR</sequence>
<proteinExistence type="predicted"/>
<evidence type="ECO:0000313" key="1">
    <source>
        <dbReference type="EMBL" id="GIY95026.1"/>
    </source>
</evidence>
<keyword evidence="2" id="KW-1185">Reference proteome</keyword>
<evidence type="ECO:0000313" key="2">
    <source>
        <dbReference type="Proteomes" id="UP001054945"/>
    </source>
</evidence>
<accession>A0AAV4XM46</accession>
<name>A0AAV4XM46_CAEEX</name>
<comment type="caution">
    <text evidence="1">The sequence shown here is derived from an EMBL/GenBank/DDBJ whole genome shotgun (WGS) entry which is preliminary data.</text>
</comment>
<dbReference type="Proteomes" id="UP001054945">
    <property type="component" value="Unassembled WGS sequence"/>
</dbReference>
<dbReference type="EMBL" id="BPLR01000475">
    <property type="protein sequence ID" value="GIY95026.1"/>
    <property type="molecule type" value="Genomic_DNA"/>
</dbReference>